<reference evidence="7" key="2">
    <citation type="submission" date="2013-11" db="EMBL/GenBank/DDBJ databases">
        <title>The Genome Sequence of Phytophthora parasitica IAC_01/95.</title>
        <authorList>
            <consortium name="The Broad Institute Genomics Platform"/>
            <person name="Russ C."/>
            <person name="Tyler B."/>
            <person name="Panabieres F."/>
            <person name="Shan W."/>
            <person name="Tripathy S."/>
            <person name="Grunwald N."/>
            <person name="Machado M."/>
            <person name="Johnson C.S."/>
            <person name="Arredondo F."/>
            <person name="Hong C."/>
            <person name="Coffey M."/>
            <person name="Young S.K."/>
            <person name="Zeng Q."/>
            <person name="Gargeya S."/>
            <person name="Fitzgerald M."/>
            <person name="Abouelleil A."/>
            <person name="Alvarado L."/>
            <person name="Chapman S.B."/>
            <person name="Gainer-Dewar J."/>
            <person name="Goldberg J."/>
            <person name="Griggs A."/>
            <person name="Gujja S."/>
            <person name="Hansen M."/>
            <person name="Howarth C."/>
            <person name="Imamovic A."/>
            <person name="Ireland A."/>
            <person name="Larimer J."/>
            <person name="McCowan C."/>
            <person name="Murphy C."/>
            <person name="Pearson M."/>
            <person name="Poon T.W."/>
            <person name="Priest M."/>
            <person name="Roberts A."/>
            <person name="Saif S."/>
            <person name="Shea T."/>
            <person name="Sykes S."/>
            <person name="Wortman J."/>
            <person name="Nusbaum C."/>
            <person name="Birren B."/>
        </authorList>
    </citation>
    <scope>NUCLEOTIDE SEQUENCE [LARGE SCALE GENOMIC DNA]</scope>
    <source>
        <strain evidence="7">IAC_01/95</strain>
    </source>
</reference>
<dbReference type="GO" id="GO:0005576">
    <property type="term" value="C:extracellular region"/>
    <property type="evidence" value="ECO:0007669"/>
    <property type="project" value="UniProtKB-SubCell"/>
</dbReference>
<dbReference type="Proteomes" id="UP000054532">
    <property type="component" value="Unassembled WGS sequence"/>
</dbReference>
<dbReference type="Pfam" id="PF16810">
    <property type="entry name" value="RXLR"/>
    <property type="match status" value="1"/>
</dbReference>
<dbReference type="InterPro" id="IPR031825">
    <property type="entry name" value="RXLR"/>
</dbReference>
<comment type="domain">
    <text evidence="5">The RxLR-dEER motif acts to carry the protein into the host cell cytoplasm through binding to cell surface phosphatidylinositol-3-phosphate.</text>
</comment>
<organism evidence="7">
    <name type="scientific">Phytophthora nicotianae</name>
    <name type="common">Potato buckeye rot agent</name>
    <name type="synonym">Phytophthora parasitica</name>
    <dbReference type="NCBI Taxonomy" id="4792"/>
    <lineage>
        <taxon>Eukaryota</taxon>
        <taxon>Sar</taxon>
        <taxon>Stramenopiles</taxon>
        <taxon>Oomycota</taxon>
        <taxon>Peronosporomycetes</taxon>
        <taxon>Peronosporales</taxon>
        <taxon>Peronosporaceae</taxon>
        <taxon>Phytophthora</taxon>
    </lineage>
</organism>
<gene>
    <name evidence="7" type="ORF">L914_00238</name>
    <name evidence="6" type="ORF">L916_13854</name>
</gene>
<reference evidence="6" key="1">
    <citation type="submission" date="2013-11" db="EMBL/GenBank/DDBJ databases">
        <title>The Genome Sequence of Phytophthora parasitica CJ05E6.</title>
        <authorList>
            <consortium name="The Broad Institute Genomics Platform"/>
            <person name="Russ C."/>
            <person name="Tyler B."/>
            <person name="Panabieres F."/>
            <person name="Shan W."/>
            <person name="Tripathy S."/>
            <person name="Grunwald N."/>
            <person name="Machado M."/>
            <person name="Johnson C.S."/>
            <person name="Arredondo F."/>
            <person name="Hong C."/>
            <person name="Coffey M."/>
            <person name="Young S.K."/>
            <person name="Zeng Q."/>
            <person name="Gargeya S."/>
            <person name="Fitzgerald M."/>
            <person name="Abouelleil A."/>
            <person name="Alvarado L."/>
            <person name="Chapman S.B."/>
            <person name="Gainer-Dewar J."/>
            <person name="Goldberg J."/>
            <person name="Griggs A."/>
            <person name="Gujja S."/>
            <person name="Hansen M."/>
            <person name="Howarth C."/>
            <person name="Imamovic A."/>
            <person name="Ireland A."/>
            <person name="Larimer J."/>
            <person name="McCowan C."/>
            <person name="Murphy C."/>
            <person name="Pearson M."/>
            <person name="Poon T.W."/>
            <person name="Priest M."/>
            <person name="Roberts A."/>
            <person name="Saif S."/>
            <person name="Shea T."/>
            <person name="Sykes S."/>
            <person name="Wortman J."/>
            <person name="Nusbaum C."/>
            <person name="Birren B."/>
        </authorList>
    </citation>
    <scope>NUCLEOTIDE SEQUENCE [LARGE SCALE GENOMIC DNA]</scope>
    <source>
        <strain evidence="6">CJ05E6</strain>
    </source>
</reference>
<evidence type="ECO:0000313" key="6">
    <source>
        <dbReference type="EMBL" id="ETL33770.1"/>
    </source>
</evidence>
<comment type="function">
    <text evidence="5">Effector that suppresses plant defense responses during pathogen infection.</text>
</comment>
<evidence type="ECO:0000256" key="4">
    <source>
        <dbReference type="ARBA" id="ARBA00022729"/>
    </source>
</evidence>
<dbReference type="EMBL" id="KI690392">
    <property type="protein sequence ID" value="ETM56855.1"/>
    <property type="molecule type" value="Genomic_DNA"/>
</dbReference>
<protein>
    <recommendedName>
        <fullName evidence="5">RxLR effector protein</fullName>
    </recommendedName>
</protein>
<dbReference type="AlphaFoldDB" id="W2P874"/>
<proteinExistence type="inferred from homology"/>
<keyword evidence="4" id="KW-0732">Signal</keyword>
<accession>W2P874</accession>
<comment type="similarity">
    <text evidence="2 5">Belongs to the RxLR effector family.</text>
</comment>
<keyword evidence="3 5" id="KW-0964">Secreted</keyword>
<dbReference type="Proteomes" id="UP000053864">
    <property type="component" value="Unassembled WGS sequence"/>
</dbReference>
<evidence type="ECO:0000256" key="2">
    <source>
        <dbReference type="ARBA" id="ARBA00010400"/>
    </source>
</evidence>
<comment type="subcellular location">
    <subcellularLocation>
        <location evidence="1 5">Secreted</location>
    </subcellularLocation>
</comment>
<sequence>MCRFAILVLVVAIVFTGGGTLSTLINAERSTTSKMTDLSSLNNQHERANLRSLRATTFTTKSKLQFFFEGIKHDISKTRKVLTKIPTVIKGKLFYKKWFKEGKTPEDMRAQLGVFERSKNHELYNGYVNYWFKMTNAPKRPKE</sequence>
<name>W2P874_PHYNI</name>
<evidence type="ECO:0000256" key="5">
    <source>
        <dbReference type="RuleBase" id="RU367124"/>
    </source>
</evidence>
<evidence type="ECO:0000256" key="1">
    <source>
        <dbReference type="ARBA" id="ARBA00004613"/>
    </source>
</evidence>
<dbReference type="EMBL" id="KI674473">
    <property type="protein sequence ID" value="ETL33770.1"/>
    <property type="molecule type" value="Genomic_DNA"/>
</dbReference>
<evidence type="ECO:0000313" key="7">
    <source>
        <dbReference type="EMBL" id="ETM56855.1"/>
    </source>
</evidence>
<evidence type="ECO:0000256" key="3">
    <source>
        <dbReference type="ARBA" id="ARBA00022525"/>
    </source>
</evidence>